<comment type="caution">
    <text evidence="2">The sequence shown here is derived from an EMBL/GenBank/DDBJ whole genome shotgun (WGS) entry which is preliminary data.</text>
</comment>
<evidence type="ECO:0000313" key="3">
    <source>
        <dbReference type="Proteomes" id="UP001365781"/>
    </source>
</evidence>
<organism evidence="2 3">
    <name type="scientific">Streptomyces brasiliscabiei</name>
    <dbReference type="NCBI Taxonomy" id="2736302"/>
    <lineage>
        <taxon>Bacteria</taxon>
        <taxon>Bacillati</taxon>
        <taxon>Actinomycetota</taxon>
        <taxon>Actinomycetes</taxon>
        <taxon>Kitasatosporales</taxon>
        <taxon>Streptomycetaceae</taxon>
        <taxon>Streptomyces</taxon>
    </lineage>
</organism>
<gene>
    <name evidence="2" type="ORF">WB403_00505</name>
</gene>
<dbReference type="EMBL" id="JBBAYM010000001">
    <property type="protein sequence ID" value="MEI5607644.1"/>
    <property type="molecule type" value="Genomic_DNA"/>
</dbReference>
<proteinExistence type="predicted"/>
<evidence type="ECO:0000256" key="1">
    <source>
        <dbReference type="SAM" id="MobiDB-lite"/>
    </source>
</evidence>
<name>A0ABU8G5I2_9ACTN</name>
<dbReference type="RefSeq" id="WP_336535333.1">
    <property type="nucleotide sequence ID" value="NZ_JBBAYL010000002.1"/>
</dbReference>
<evidence type="ECO:0000313" key="2">
    <source>
        <dbReference type="EMBL" id="MEI5607644.1"/>
    </source>
</evidence>
<dbReference type="Proteomes" id="UP001365781">
    <property type="component" value="Unassembled WGS sequence"/>
</dbReference>
<accession>A0ABU8G5I2</accession>
<keyword evidence="3" id="KW-1185">Reference proteome</keyword>
<reference evidence="2 3" key="1">
    <citation type="submission" date="2024-03" db="EMBL/GenBank/DDBJ databases">
        <title>First Report of Pectobacterium brasiliscabiei causing potato scab in china.</title>
        <authorList>
            <person name="Handique U."/>
        </authorList>
    </citation>
    <scope>NUCLEOTIDE SEQUENCE [LARGE SCALE GENOMIC DNA]</scope>
    <source>
        <strain evidence="2 3">ZRIMU1503</strain>
    </source>
</reference>
<protein>
    <submittedName>
        <fullName evidence="2">Uncharacterized protein</fullName>
    </submittedName>
</protein>
<sequence length="464" mass="48642">MAGARHVDVHVTWGGDGTVRITDGSPVGGADAYDGEVAAGGLDFTRAVLDVAGAVLTWPVLGDPSLPSSAWIHDPARAQQWLWALYGERVAAAVHDLATREPGGTQEPGEAQAVDGVRVAAEPTALAGCAARLAFAHWAARWWPASYLDGIQALEPAVLGLESAALTHRCQQLFDDEGDQPDDCAAELITEHEAALDPLIRWWRGAPQPPYTARHVESVLRLIDDAADSSGLDGPALRRLRSALDGPDPTEAGELLDIGALFTRSGGYALAAGEPLGAGGRVIARGAGTNDWRRYPPGFVDATETAVSWTVRALGARRRVEVEAVAHDAAPTADLSLVAEVLANGDGPHRVPLARRDDLWTGRLDLPPELPVEALSPRIDVGLLLPGFDPGPGTSGAADDRAGREAVRALARRRLATAARPPAYDGSPYDGSPYDGSPNGGSPHDTREAPLLAETVAAAADEDY</sequence>
<feature type="region of interest" description="Disordered" evidence="1">
    <location>
        <begin position="414"/>
        <end position="451"/>
    </location>
</feature>